<reference evidence="3" key="1">
    <citation type="journal article" date="2006" name="PLoS Biol.">
        <title>Macronuclear genome sequence of the ciliate Tetrahymena thermophila, a model eukaryote.</title>
        <authorList>
            <person name="Eisen J.A."/>
            <person name="Coyne R.S."/>
            <person name="Wu M."/>
            <person name="Wu D."/>
            <person name="Thiagarajan M."/>
            <person name="Wortman J.R."/>
            <person name="Badger J.H."/>
            <person name="Ren Q."/>
            <person name="Amedeo P."/>
            <person name="Jones K.M."/>
            <person name="Tallon L.J."/>
            <person name="Delcher A.L."/>
            <person name="Salzberg S.L."/>
            <person name="Silva J.C."/>
            <person name="Haas B.J."/>
            <person name="Majoros W.H."/>
            <person name="Farzad M."/>
            <person name="Carlton J.M."/>
            <person name="Smith R.K. Jr."/>
            <person name="Garg J."/>
            <person name="Pearlman R.E."/>
            <person name="Karrer K.M."/>
            <person name="Sun L."/>
            <person name="Manning G."/>
            <person name="Elde N.C."/>
            <person name="Turkewitz A.P."/>
            <person name="Asai D.J."/>
            <person name="Wilkes D.E."/>
            <person name="Wang Y."/>
            <person name="Cai H."/>
            <person name="Collins K."/>
            <person name="Stewart B.A."/>
            <person name="Lee S.R."/>
            <person name="Wilamowska K."/>
            <person name="Weinberg Z."/>
            <person name="Ruzzo W.L."/>
            <person name="Wloga D."/>
            <person name="Gaertig J."/>
            <person name="Frankel J."/>
            <person name="Tsao C.-C."/>
            <person name="Gorovsky M.A."/>
            <person name="Keeling P.J."/>
            <person name="Waller R.F."/>
            <person name="Patron N.J."/>
            <person name="Cherry J.M."/>
            <person name="Stover N.A."/>
            <person name="Krieger C.J."/>
            <person name="del Toro C."/>
            <person name="Ryder H.F."/>
            <person name="Williamson S.C."/>
            <person name="Barbeau R.A."/>
            <person name="Hamilton E.P."/>
            <person name="Orias E."/>
        </authorList>
    </citation>
    <scope>NUCLEOTIDE SEQUENCE [LARGE SCALE GENOMIC DNA]</scope>
    <source>
        <strain evidence="3">SB210</strain>
    </source>
</reference>
<dbReference type="InterPro" id="IPR013783">
    <property type="entry name" value="Ig-like_fold"/>
</dbReference>
<feature type="compositionally biased region" description="Basic and acidic residues" evidence="1">
    <location>
        <begin position="1006"/>
        <end position="1015"/>
    </location>
</feature>
<feature type="compositionally biased region" description="Polar residues" evidence="1">
    <location>
        <begin position="990"/>
        <end position="1005"/>
    </location>
</feature>
<dbReference type="KEGG" id="tet:TTHERM_00266460"/>
<evidence type="ECO:0000256" key="1">
    <source>
        <dbReference type="SAM" id="MobiDB-lite"/>
    </source>
</evidence>
<proteinExistence type="predicted"/>
<feature type="compositionally biased region" description="Polar residues" evidence="1">
    <location>
        <begin position="620"/>
        <end position="629"/>
    </location>
</feature>
<dbReference type="EMBL" id="GG662703">
    <property type="protein sequence ID" value="EAR95636.2"/>
    <property type="molecule type" value="Genomic_DNA"/>
</dbReference>
<evidence type="ECO:0000313" key="2">
    <source>
        <dbReference type="EMBL" id="EAR95636.2"/>
    </source>
</evidence>
<feature type="region of interest" description="Disordered" evidence="1">
    <location>
        <begin position="516"/>
        <end position="540"/>
    </location>
</feature>
<dbReference type="Gene3D" id="2.60.40.10">
    <property type="entry name" value="Immunoglobulins"/>
    <property type="match status" value="1"/>
</dbReference>
<dbReference type="SUPFAM" id="SSF54277">
    <property type="entry name" value="CAD &amp; PB1 domains"/>
    <property type="match status" value="1"/>
</dbReference>
<dbReference type="InParanoid" id="I7LUP4"/>
<organism evidence="2 3">
    <name type="scientific">Tetrahymena thermophila (strain SB210)</name>
    <dbReference type="NCBI Taxonomy" id="312017"/>
    <lineage>
        <taxon>Eukaryota</taxon>
        <taxon>Sar</taxon>
        <taxon>Alveolata</taxon>
        <taxon>Ciliophora</taxon>
        <taxon>Intramacronucleata</taxon>
        <taxon>Oligohymenophorea</taxon>
        <taxon>Hymenostomatida</taxon>
        <taxon>Tetrahymenina</taxon>
        <taxon>Tetrahymenidae</taxon>
        <taxon>Tetrahymena</taxon>
    </lineage>
</organism>
<accession>I7LUP4</accession>
<protein>
    <recommendedName>
        <fullName evidence="4">Next to BRCA1 central domain-containing protein</fullName>
    </recommendedName>
</protein>
<dbReference type="RefSeq" id="XP_001015881.2">
    <property type="nucleotide sequence ID" value="XM_001015881.2"/>
</dbReference>
<gene>
    <name evidence="2" type="ORF">TTHERM_00266460</name>
</gene>
<sequence>MKSQSLYKSSIEEVIARKESQQMENHLVTNGPNAIQEKNQQQELLDAQNNNSHQNNFAIDVELKLYIGQDVYKRKQKVNSYEDLLQLAQDLLKNHHIKIEGKVVMKYVDLDKDNVHINDQQSYQTAVEEIQNSQQKNLKVFAELIQINDNNQPNLSQSFCFQKGSICSNCSSFNLQTHPNDSLNNLEYLNQIISRTSSQNGNSNTMTTSQSVNVENQGQIHEENIQKEKQNGIKTQNMPNKIFSPTGNSTANVINFNNQQQTPLRRGISKPIPENLKSQLPLNFENFSNEQVSYNFLASQDQLITSPKDVNQNQLNLLNKGKHNQQQTNQYQSNQQQQQQQRQISSITLPPPYSLQAMFLNQLDPNYQQFLLFKEYFQNIMNIQSPQSIQGLQNDMDLIGKKNLFQFGAQIHKNSQSQTHSLQNYQEHFEPNLANHRYSNSLNNDSNIKDNQALGAASFSSDFSQNRINQKKEYRVNTSLDEGINSIKQVYQGLNQQKKDKQTSYEDQQTYERNLNNQNINSNIPQNSQGAKNSQAQRNGSDEIQNHSITKNFKSIQSNNNVKHNNSNKNSQISESYFKNQISSFGEQDQINIDDLDSFKSQKLEDSNSLKGQLLQKQKNNVLANNNSTDSDHTGRENSVNSNYYYNGFNHEIQQTSFQQMVQQDTYHNISQVDCFSLSTSKEDKQIPSVIANNLYIFDTPSKIKQTRQVSPVKSQQVENQSKVTLVNEKTVSQSVQQNIFKSNQLESIQKELQNERANQYGFEQFIEQSIVIQKSKDDSRENNIPQYFHTLKQIQKKTVEELKKDPNCTQCVQEMLSNEKCKFCKKNLICKYKDKQKLIMTVVSHKIKEILPFLRPIIESQIEKKKRKTIRAFSYQQQVQQEFDQQPPSHIAQSENINKIDNQKNQENVSSSVPLTQLDVSFNQKYQQNQNSPQTLMLLQKNSSNQTSREDKQQDNKQIDMFRDGLNDYTFQNLNEQFLQGGLHRYSFGSNHKSPKNSISFDNSQSKEKNNQNGEQKLHSFNEFPDEQYLQAFNQFNSHADKIGNSYQEEEIQQQLYANFQKNSQFNNLFQIPHQEKQSKFYIENQQEQIDFFNELTSLNNKNEGGQQIQNNNFNNLINNSAVPLKKQVSQNTAAFLKKVEGEFDIYDDFSNEEEESKEYDMKNIFKNNKSKNGIQKHELTQPYQVEVAEYSQNQIIDCYPGEKRDILIEIKNVGKKNWDINNFYLKCIKGVFEKTKFSPSQKLAVGQDGTIHMQVKIPSEIKTYTTQWQMFEIKTNSWEKECSFGPVIKIQFAVREPTVNNSHFWQEVKNQLYQLIDPSESNIDKKIHDFIKNQQSQYNHQQITQAKQSQLIDKIISQFFD</sequence>
<feature type="region of interest" description="Disordered" evidence="1">
    <location>
        <begin position="322"/>
        <end position="343"/>
    </location>
</feature>
<feature type="compositionally biased region" description="Polar residues" evidence="1">
    <location>
        <begin position="530"/>
        <end position="539"/>
    </location>
</feature>
<evidence type="ECO:0000313" key="3">
    <source>
        <dbReference type="Proteomes" id="UP000009168"/>
    </source>
</evidence>
<dbReference type="GeneID" id="7840721"/>
<dbReference type="Proteomes" id="UP000009168">
    <property type="component" value="Unassembled WGS sequence"/>
</dbReference>
<feature type="region of interest" description="Disordered" evidence="1">
    <location>
        <begin position="620"/>
        <end position="642"/>
    </location>
</feature>
<evidence type="ECO:0008006" key="4">
    <source>
        <dbReference type="Google" id="ProtNLM"/>
    </source>
</evidence>
<feature type="region of interest" description="Disordered" evidence="1">
    <location>
        <begin position="990"/>
        <end position="1015"/>
    </location>
</feature>
<name>I7LUP4_TETTS</name>
<keyword evidence="3" id="KW-1185">Reference proteome</keyword>
<feature type="compositionally biased region" description="Low complexity" evidence="1">
    <location>
        <begin position="516"/>
        <end position="529"/>
    </location>
</feature>